<dbReference type="AlphaFoldDB" id="A0AAU9VYF9"/>
<dbReference type="Pfam" id="PF13424">
    <property type="entry name" value="TPR_12"/>
    <property type="match status" value="4"/>
</dbReference>
<feature type="repeat" description="TPR" evidence="1">
    <location>
        <begin position="581"/>
        <end position="614"/>
    </location>
</feature>
<feature type="region of interest" description="Disordered" evidence="2">
    <location>
        <begin position="105"/>
        <end position="130"/>
    </location>
</feature>
<gene>
    <name evidence="4" type="ORF">PMEA_00021808</name>
</gene>
<evidence type="ECO:0000256" key="2">
    <source>
        <dbReference type="SAM" id="MobiDB-lite"/>
    </source>
</evidence>
<dbReference type="InterPro" id="IPR019734">
    <property type="entry name" value="TPR_rpt"/>
</dbReference>
<accession>A0AAU9VYF9</accession>
<proteinExistence type="predicted"/>
<feature type="domain" description="CHAT" evidence="3">
    <location>
        <begin position="892"/>
        <end position="1165"/>
    </location>
</feature>
<dbReference type="InterPro" id="IPR011990">
    <property type="entry name" value="TPR-like_helical_dom_sf"/>
</dbReference>
<evidence type="ECO:0000313" key="4">
    <source>
        <dbReference type="EMBL" id="CAH3038625.1"/>
    </source>
</evidence>
<feature type="compositionally biased region" description="Basic and acidic residues" evidence="2">
    <location>
        <begin position="105"/>
        <end position="116"/>
    </location>
</feature>
<keyword evidence="1" id="KW-0802">TPR repeat</keyword>
<dbReference type="Pfam" id="PF13181">
    <property type="entry name" value="TPR_8"/>
    <property type="match status" value="2"/>
</dbReference>
<dbReference type="InterPro" id="IPR024983">
    <property type="entry name" value="CHAT_dom"/>
</dbReference>
<feature type="compositionally biased region" description="Polar residues" evidence="2">
    <location>
        <begin position="864"/>
        <end position="876"/>
    </location>
</feature>
<dbReference type="PROSITE" id="PS50005">
    <property type="entry name" value="TPR"/>
    <property type="match status" value="3"/>
</dbReference>
<reference evidence="4 5" key="1">
    <citation type="submission" date="2022-05" db="EMBL/GenBank/DDBJ databases">
        <authorList>
            <consortium name="Genoscope - CEA"/>
            <person name="William W."/>
        </authorList>
    </citation>
    <scope>NUCLEOTIDE SEQUENCE [LARGE SCALE GENOMIC DNA]</scope>
</reference>
<feature type="region of interest" description="Disordered" evidence="2">
    <location>
        <begin position="856"/>
        <end position="890"/>
    </location>
</feature>
<dbReference type="PANTHER" id="PTHR10098:SF108">
    <property type="entry name" value="TETRATRICOPEPTIDE REPEAT PROTEIN 28"/>
    <property type="match status" value="1"/>
</dbReference>
<evidence type="ECO:0000259" key="3">
    <source>
        <dbReference type="Pfam" id="PF12770"/>
    </source>
</evidence>
<dbReference type="EMBL" id="CALNXJ010000004">
    <property type="protein sequence ID" value="CAH3038625.1"/>
    <property type="molecule type" value="Genomic_DNA"/>
</dbReference>
<name>A0AAU9VYF9_9CNID</name>
<comment type="caution">
    <text evidence="4">The sequence shown here is derived from an EMBL/GenBank/DDBJ whole genome shotgun (WGS) entry which is preliminary data.</text>
</comment>
<evidence type="ECO:0000313" key="5">
    <source>
        <dbReference type="Proteomes" id="UP001159428"/>
    </source>
</evidence>
<protein>
    <recommendedName>
        <fullName evidence="3">CHAT domain-containing protein</fullName>
    </recommendedName>
</protein>
<dbReference type="SUPFAM" id="SSF48452">
    <property type="entry name" value="TPR-like"/>
    <property type="match status" value="4"/>
</dbReference>
<feature type="repeat" description="TPR" evidence="1">
    <location>
        <begin position="181"/>
        <end position="214"/>
    </location>
</feature>
<feature type="repeat" description="TPR" evidence="1">
    <location>
        <begin position="381"/>
        <end position="414"/>
    </location>
</feature>
<dbReference type="Pfam" id="PF12770">
    <property type="entry name" value="CHAT"/>
    <property type="match status" value="1"/>
</dbReference>
<keyword evidence="5" id="KW-1185">Reference proteome</keyword>
<organism evidence="4 5">
    <name type="scientific">Pocillopora meandrina</name>
    <dbReference type="NCBI Taxonomy" id="46732"/>
    <lineage>
        <taxon>Eukaryota</taxon>
        <taxon>Metazoa</taxon>
        <taxon>Cnidaria</taxon>
        <taxon>Anthozoa</taxon>
        <taxon>Hexacorallia</taxon>
        <taxon>Scleractinia</taxon>
        <taxon>Astrocoeniina</taxon>
        <taxon>Pocilloporidae</taxon>
        <taxon>Pocillopora</taxon>
    </lineage>
</organism>
<dbReference type="SMART" id="SM00028">
    <property type="entry name" value="TPR"/>
    <property type="match status" value="14"/>
</dbReference>
<dbReference type="Proteomes" id="UP001159428">
    <property type="component" value="Unassembled WGS sequence"/>
</dbReference>
<evidence type="ECO:0000256" key="1">
    <source>
        <dbReference type="PROSITE-ProRule" id="PRU00339"/>
    </source>
</evidence>
<dbReference type="PANTHER" id="PTHR10098">
    <property type="entry name" value="RAPSYN-RELATED"/>
    <property type="match status" value="1"/>
</dbReference>
<dbReference type="Gene3D" id="1.25.40.10">
    <property type="entry name" value="Tetratricopeptide repeat domain"/>
    <property type="match status" value="4"/>
</dbReference>
<sequence>MENAEEILQALFLGISLASVLLQTCRYGKALEVFTECLEFLKKHDSSLEAETFKRLSALVYCRLSHIYFHIGDSKNGFEKREKANALYPQMGGSQSSAEFLAKPGDEHVSKTHDSPDNEEDQEIHEDPLSARNYRDKIKEADELDRLSHLALSRFEYSEARRLLERLAELWGELGDREEEKTAIFRLGELYKSLDEYDQAQTYFEKVLLMAEEDEDTYMQGAVFGKLGALCNFRGDYVKAKSLRKKALEISLKIGDKRGEVIDYRVLSDVLLNLGEFKEAQDCCLKALTLSKEIGDSEEEGLAYSELGDIQRKLKDFELAEHYYKSAREVYELIGDLENEEKENSRLGVLYRFLCKYDLALKSHESSLIITKQMGNKRGEAKQYSNLGAVYQDLGNYLMAKECCEQALVISTRENHLKGQAIDYGNLGTVHQLFGDFTTAYELHRKALQIKIRIDLKEGLAEDYFNLGRCCKHLGKYAKAKEFWQLGLDVARTTGHSLIESNIIASLASVEQTIGEYESANAHYEQALLISQEAKDLKRQACMTGNLGLIAQSLGDIPKAQEFLERSVQKLKQIGCKDEESTALANLGMLYCSLGEYSKAIRYNEDALAISREIHDKEGEMAFNNNLGQIYLFQKELEKASDCFTKALSMAEVIKDSRAESLSYCNIAFVCLVRNDVPKAFWYLSASIKTLEKASVLHGESEDFQIGFADQHNDPYRLMVVVLLKLGNIDHALSVSELGRARSLAQRMETQYSAQPLPAFDPFQWIDHKNVVQDKSCVCLSFCFYMERLFLWILKANMRTACKEMSASQWLSADNQPQRDSFQDKLKDLANKCYREFSLLSGERCEDRYLVLDDEHSEARSPTKSEGSSQPQQSFDACQVKEKNEGGSEEEPPLKVLYKVTIAPVADLLEGSEIVVVPDRSLYRVPFSALINEKGGFLAERFRIRYTPSLTTLKLIQDSPADYHSESGVLIVGDPDVGTVTHQGRRLTLPRLPCAKEEAEMIGKILHVQPLTGKEATKEAVLQKIHSVSLIHIAAHGEPERGNIALAPSNHERDDFLLTMADISAVRLRAKLVVLSCCHSGKGHIKAEGVVGIARAFLGSGACSVLASLWAVDDEATMAFMEQFYQHLVNGKGASDSLHESMKWMRENPDYSEVRKWAPFVLIGDDVSFQFAK</sequence>